<evidence type="ECO:0000313" key="3">
    <source>
        <dbReference type="Proteomes" id="UP000001056"/>
    </source>
</evidence>
<protein>
    <recommendedName>
        <fullName evidence="4">Ankyrin repeat protein</fullName>
    </recommendedName>
</protein>
<keyword evidence="3" id="KW-1185">Reference proteome</keyword>
<feature type="region of interest" description="Disordered" evidence="1">
    <location>
        <begin position="1433"/>
        <end position="1483"/>
    </location>
</feature>
<name>Q2H6Q7_CHAGB</name>
<dbReference type="InterPro" id="IPR050829">
    <property type="entry name" value="CorA_MIT"/>
</dbReference>
<dbReference type="PANTHER" id="PTHR47685">
    <property type="entry name" value="MAGNESIUM TRANSPORT PROTEIN CORA"/>
    <property type="match status" value="1"/>
</dbReference>
<dbReference type="SUPFAM" id="SSF48403">
    <property type="entry name" value="Ankyrin repeat"/>
    <property type="match status" value="1"/>
</dbReference>
<dbReference type="VEuPathDB" id="FungiDB:CHGG_05658"/>
<organism evidence="2 3">
    <name type="scientific">Chaetomium globosum (strain ATCC 6205 / CBS 148.51 / DSM 1962 / NBRC 6347 / NRRL 1970)</name>
    <name type="common">Soil fungus</name>
    <dbReference type="NCBI Taxonomy" id="306901"/>
    <lineage>
        <taxon>Eukaryota</taxon>
        <taxon>Fungi</taxon>
        <taxon>Dikarya</taxon>
        <taxon>Ascomycota</taxon>
        <taxon>Pezizomycotina</taxon>
        <taxon>Sordariomycetes</taxon>
        <taxon>Sordariomycetidae</taxon>
        <taxon>Sordariales</taxon>
        <taxon>Chaetomiaceae</taxon>
        <taxon>Chaetomium</taxon>
    </lineage>
</organism>
<feature type="region of interest" description="Disordered" evidence="1">
    <location>
        <begin position="410"/>
        <end position="434"/>
    </location>
</feature>
<accession>Q2H6Q7</accession>
<reference evidence="3" key="1">
    <citation type="journal article" date="2015" name="Genome Announc.">
        <title>Draft genome sequence of the cellulolytic fungus Chaetomium globosum.</title>
        <authorList>
            <person name="Cuomo C.A."/>
            <person name="Untereiner W.A."/>
            <person name="Ma L.-J."/>
            <person name="Grabherr M."/>
            <person name="Birren B.W."/>
        </authorList>
    </citation>
    <scope>NUCLEOTIDE SEQUENCE [LARGE SCALE GENOMIC DNA]</scope>
    <source>
        <strain evidence="3">ATCC 6205 / CBS 148.51 / DSM 1962 / NBRC 6347 / NRRL 1970</strain>
    </source>
</reference>
<dbReference type="HOGENOM" id="CLU_248170_0_0_1"/>
<feature type="region of interest" description="Disordered" evidence="1">
    <location>
        <begin position="27"/>
        <end position="99"/>
    </location>
</feature>
<dbReference type="InterPro" id="IPR036770">
    <property type="entry name" value="Ankyrin_rpt-contain_sf"/>
</dbReference>
<dbReference type="Gene3D" id="1.25.40.20">
    <property type="entry name" value="Ankyrin repeat-containing domain"/>
    <property type="match status" value="1"/>
</dbReference>
<dbReference type="eggNOG" id="ENOG502R8UT">
    <property type="taxonomic scope" value="Eukaryota"/>
</dbReference>
<feature type="compositionally biased region" description="Polar residues" evidence="1">
    <location>
        <begin position="42"/>
        <end position="58"/>
    </location>
</feature>
<dbReference type="EMBL" id="CH408031">
    <property type="protein sequence ID" value="EAQ89039.1"/>
    <property type="molecule type" value="Genomic_DNA"/>
</dbReference>
<dbReference type="InParanoid" id="Q2H6Q7"/>
<proteinExistence type="predicted"/>
<evidence type="ECO:0000256" key="1">
    <source>
        <dbReference type="SAM" id="MobiDB-lite"/>
    </source>
</evidence>
<dbReference type="Proteomes" id="UP000001056">
    <property type="component" value="Unassembled WGS sequence"/>
</dbReference>
<evidence type="ECO:0000313" key="2">
    <source>
        <dbReference type="EMBL" id="EAQ89039.1"/>
    </source>
</evidence>
<feature type="compositionally biased region" description="Polar residues" evidence="1">
    <location>
        <begin position="87"/>
        <end position="99"/>
    </location>
</feature>
<feature type="region of interest" description="Disordered" evidence="1">
    <location>
        <begin position="208"/>
        <end position="227"/>
    </location>
</feature>
<sequence length="1511" mass="168448">MASAPALVLPSQPDGDKLQAEAERLDQRLKVPMHANARLKITDTNTPGVSDGEASNGSRNKRQGEPANTKKPTQADSGAAPGHQPDIKNQASVPAQTSSLQGQEIMRNLLDGFAEGFRRVNWGGVPFSPPGNRQGIIGVPLSKPPIVDIVAVYNFRQLRKDSPADTQGNPPTNQAAGLIKEPEVSVITDAASMVKAKEVDRGHRAGTTLAGETHAASATNDKEPDNLNTAMTDVGDTRAADGQDIVSPSGKGNEAKVSNWLLERTMSVTGGLGDPARVLVFSYEFDTETKEQSATTQLGARSYLQDTAEALLLELKAHQMPAKVPLVFIAAGFGCFVVEKVIALLGTSVQKAALSSKETELKLEGHSGPANQPTTAHAAESAENLEVLKRIATIIFLEDPNHTTVLKQHPDKLEASQEAAKTSTKMEQEQAPRDNPQIQDLTKKLGFNFGGYKKIDREKAGGARYIALDPSSMPKPPRTYQDKPIPKLGGFDSWDLWVQFKKTVEENELSAVCFYQTAPVENPQAAAAITFIKPETDGGTENAHYLQIVRQVKNSLVLKASSNRDFQVTLRQCIISKYNLDVWDHNHRYPIHLAAYYANEPALSILVKTKPSMLLLKDRAQSTPLHLLIQTAVRAGEGWEIRKTIHGLLSLWAELMPEHDTDTLLDSARRSPWSYIPTKEGDGDRRHGWIRELKEGAYPVGSVKASSGETIESEVKLSSVEKEACKKTKASLIQFYVEEQGGKQDFWARYRPDVFQVIYDPDHGIDKLFDRRLNEEYRTRLLATCKWIHLPANNDLFGRRLRRLDNSTRDRRLIGRAPFDRHIAPGAYRYRQPYLSKGQGKLAGSEKSVTVLFMPVFGFETSANRQELTMAIKSEAEKELVTKQTSGSPTAEIPPVISAYLNNSKFPLHCRRTLDQFTYHMLKDTERRDQTQVMFKQHRREIAKDDEKAKQKSPVIMVDQLWLWVLEDEKTVITSLPDTWIPAEKYNLVEHLLSKELKEHPGDRPLDRPLIGAENSMDLANAIIRGSVSFLKRAGPSKTRLEESFQSSITMIAHALTPFQAERQAEQFESFKKLVKKLNRVGSDENKRATLTNKLFQVTIETKLLMEIMDVEDELDTVKRVLLQQGDALNSFAKLLFADYQQTRDRQASQRMGSKVCPRRIRTYPTPEQRIPRPWHQSAYKAFKLPLSFMSSVFAIQIDAFPHDSTSGEVNWPLGLGWLSSSVSNLSPKVGISAIVILVLVFLGLCITRQWGSVFRVRAATSMIFSKVNPQENCDSDTDPDSESDDPISTSGTGSRKKAHKAPPTGYAPLFNKWPIISRLPLIRQLWKQSLYQYSLPKRLPLPPKPSEQIKPSYPIDQFQPRSVVDYPLRRARLLAATLMKEGIAWMRMKLASFRRGQEEDKRSDWGPHAGDAAAVRRTFTFPDGTQLSSRFGKPLAPPHPLQKPKGQHGIHSPVPGLVVPGNGGLRGEVGRGDQREGWDGMGGRFFSSGWPFWRRRRSGEAHENADSSSV</sequence>
<gene>
    <name evidence="2" type="ORF">CHGG_05658</name>
</gene>
<feature type="compositionally biased region" description="Basic and acidic residues" evidence="1">
    <location>
        <begin position="1469"/>
        <end position="1479"/>
    </location>
</feature>
<dbReference type="OrthoDB" id="4585280at2759"/>
<dbReference type="GeneID" id="4391248"/>
<dbReference type="PANTHER" id="PTHR47685:SF1">
    <property type="entry name" value="MAGNESIUM TRANSPORT PROTEIN CORA"/>
    <property type="match status" value="1"/>
</dbReference>
<dbReference type="RefSeq" id="XP_001221753.1">
    <property type="nucleotide sequence ID" value="XM_001221752.1"/>
</dbReference>
<feature type="compositionally biased region" description="Acidic residues" evidence="1">
    <location>
        <begin position="1274"/>
        <end position="1286"/>
    </location>
</feature>
<evidence type="ECO:0008006" key="4">
    <source>
        <dbReference type="Google" id="ProtNLM"/>
    </source>
</evidence>
<feature type="region of interest" description="Disordered" evidence="1">
    <location>
        <begin position="1269"/>
        <end position="1304"/>
    </location>
</feature>